<accession>A0A7S2WKW2</accession>
<evidence type="ECO:0000313" key="2">
    <source>
        <dbReference type="EMBL" id="CAD9694901.1"/>
    </source>
</evidence>
<name>A0A7S2WKW2_9STRA</name>
<feature type="binding site" evidence="1">
    <location>
        <position position="44"/>
    </location>
    <ligand>
        <name>Zn(2+)</name>
        <dbReference type="ChEBI" id="CHEBI:29105"/>
    </ligand>
</feature>
<gene>
    <name evidence="2" type="ORF">QSP1433_LOCUS12297</name>
</gene>
<dbReference type="InterPro" id="IPR005019">
    <property type="entry name" value="Adenine_glyco"/>
</dbReference>
<proteinExistence type="predicted"/>
<sequence length="210" mass="23704">MASKRRSKEVAKAIVKKAKVSVGEKTFCSYVQKDGVPQIYADYHDAEWGRPCKDDNQLFEMLSLEGAQAGLSFITILKKREGYRRLFNNFDIELVAQMSEQEIAKIATDPAIVRHKAKVASVVNNARLVLDIKQDGQSFADYVWSFQPASDDTKEARKDKAQHMSDDLKKRGFKFVGPTIVYAFFQACGVVNDHSPNCPAYKSIVKDYHT</sequence>
<dbReference type="GO" id="GO:0008725">
    <property type="term" value="F:DNA-3-methyladenine glycosylase activity"/>
    <property type="evidence" value="ECO:0007669"/>
    <property type="project" value="InterPro"/>
</dbReference>
<dbReference type="EMBL" id="HBHK01019447">
    <property type="protein sequence ID" value="CAD9694901.1"/>
    <property type="molecule type" value="Transcribed_RNA"/>
</dbReference>
<keyword evidence="1" id="KW-0862">Zinc</keyword>
<protein>
    <recommendedName>
        <fullName evidence="3">DNA-3-methyladenine glycosylase I</fullName>
    </recommendedName>
</protein>
<dbReference type="Gene3D" id="1.10.340.30">
    <property type="entry name" value="Hypothetical protein, domain 2"/>
    <property type="match status" value="1"/>
</dbReference>
<feature type="binding site" evidence="1">
    <location>
        <position position="28"/>
    </location>
    <ligand>
        <name>Zn(2+)</name>
        <dbReference type="ChEBI" id="CHEBI:29105"/>
    </ligand>
</feature>
<dbReference type="Pfam" id="PF03352">
    <property type="entry name" value="Adenine_glyco"/>
    <property type="match status" value="1"/>
</dbReference>
<dbReference type="AlphaFoldDB" id="A0A7S2WKW2"/>
<dbReference type="InterPro" id="IPR011257">
    <property type="entry name" value="DNA_glycosylase"/>
</dbReference>
<dbReference type="GO" id="GO:0006284">
    <property type="term" value="P:base-excision repair"/>
    <property type="evidence" value="ECO:0007669"/>
    <property type="project" value="InterPro"/>
</dbReference>
<evidence type="ECO:0000256" key="1">
    <source>
        <dbReference type="PIRSR" id="PIRSR605019-1"/>
    </source>
</evidence>
<organism evidence="2">
    <name type="scientific">Mucochytrium quahogii</name>
    <dbReference type="NCBI Taxonomy" id="96639"/>
    <lineage>
        <taxon>Eukaryota</taxon>
        <taxon>Sar</taxon>
        <taxon>Stramenopiles</taxon>
        <taxon>Bigyra</taxon>
        <taxon>Labyrinthulomycetes</taxon>
        <taxon>Thraustochytrida</taxon>
        <taxon>Thraustochytriidae</taxon>
        <taxon>Mucochytrium</taxon>
    </lineage>
</organism>
<feature type="binding site" evidence="1">
    <location>
        <position position="198"/>
    </location>
    <ligand>
        <name>Zn(2+)</name>
        <dbReference type="ChEBI" id="CHEBI:29105"/>
    </ligand>
</feature>
<dbReference type="SUPFAM" id="SSF48150">
    <property type="entry name" value="DNA-glycosylase"/>
    <property type="match status" value="1"/>
</dbReference>
<dbReference type="PANTHER" id="PTHR30037:SF4">
    <property type="entry name" value="DNA-3-METHYLADENINE GLYCOSYLASE I"/>
    <property type="match status" value="1"/>
</dbReference>
<dbReference type="PANTHER" id="PTHR30037">
    <property type="entry name" value="DNA-3-METHYLADENINE GLYCOSYLASE 1"/>
    <property type="match status" value="1"/>
</dbReference>
<feature type="binding site" evidence="1">
    <location>
        <position position="194"/>
    </location>
    <ligand>
        <name>Zn(2+)</name>
        <dbReference type="ChEBI" id="CHEBI:29105"/>
    </ligand>
</feature>
<reference evidence="2" key="1">
    <citation type="submission" date="2021-01" db="EMBL/GenBank/DDBJ databases">
        <authorList>
            <person name="Corre E."/>
            <person name="Pelletier E."/>
            <person name="Niang G."/>
            <person name="Scheremetjew M."/>
            <person name="Finn R."/>
            <person name="Kale V."/>
            <person name="Holt S."/>
            <person name="Cochrane G."/>
            <person name="Meng A."/>
            <person name="Brown T."/>
            <person name="Cohen L."/>
        </authorList>
    </citation>
    <scope>NUCLEOTIDE SEQUENCE</scope>
    <source>
        <strain evidence="2">NY070348D</strain>
    </source>
</reference>
<dbReference type="InterPro" id="IPR052891">
    <property type="entry name" value="DNA-3mA_glycosylase"/>
</dbReference>
<evidence type="ECO:0008006" key="3">
    <source>
        <dbReference type="Google" id="ProtNLM"/>
    </source>
</evidence>
<keyword evidence="1" id="KW-0479">Metal-binding</keyword>
<dbReference type="GO" id="GO:0046872">
    <property type="term" value="F:metal ion binding"/>
    <property type="evidence" value="ECO:0007669"/>
    <property type="project" value="UniProtKB-KW"/>
</dbReference>